<evidence type="ECO:0000313" key="2">
    <source>
        <dbReference type="EMBL" id="MBE9118676.1"/>
    </source>
</evidence>
<protein>
    <submittedName>
        <fullName evidence="2">SIMPL domain-containing protein</fullName>
    </submittedName>
</protein>
<keyword evidence="3" id="KW-1185">Reference proteome</keyword>
<accession>A0A8J7E2R3</accession>
<dbReference type="AlphaFoldDB" id="A0A8J7E2R3"/>
<reference evidence="2" key="1">
    <citation type="submission" date="2020-10" db="EMBL/GenBank/DDBJ databases">
        <authorList>
            <person name="Castelo-Branco R."/>
            <person name="Eusebio N."/>
            <person name="Adriana R."/>
            <person name="Vieira A."/>
            <person name="Brugerolle De Fraissinette N."/>
            <person name="Rezende De Castro R."/>
            <person name="Schneider M.P."/>
            <person name="Vasconcelos V."/>
            <person name="Leao P.N."/>
        </authorList>
    </citation>
    <scope>NUCLEOTIDE SEQUENCE</scope>
    <source>
        <strain evidence="2">LEGE 07157</strain>
    </source>
</reference>
<organism evidence="2 3">
    <name type="scientific">Lusitaniella coriacea LEGE 07157</name>
    <dbReference type="NCBI Taxonomy" id="945747"/>
    <lineage>
        <taxon>Bacteria</taxon>
        <taxon>Bacillati</taxon>
        <taxon>Cyanobacteriota</taxon>
        <taxon>Cyanophyceae</taxon>
        <taxon>Spirulinales</taxon>
        <taxon>Lusitaniellaceae</taxon>
        <taxon>Lusitaniella</taxon>
    </lineage>
</organism>
<dbReference type="Pfam" id="PF04402">
    <property type="entry name" value="SIMPL"/>
    <property type="match status" value="1"/>
</dbReference>
<feature type="signal peptide" evidence="1">
    <location>
        <begin position="1"/>
        <end position="24"/>
    </location>
</feature>
<evidence type="ECO:0000313" key="3">
    <source>
        <dbReference type="Proteomes" id="UP000654482"/>
    </source>
</evidence>
<dbReference type="EMBL" id="JADEWZ010000056">
    <property type="protein sequence ID" value="MBE9118676.1"/>
    <property type="molecule type" value="Genomic_DNA"/>
</dbReference>
<dbReference type="PANTHER" id="PTHR34387:SF1">
    <property type="entry name" value="PERIPLASMIC IMMUNOGENIC PROTEIN"/>
    <property type="match status" value="1"/>
</dbReference>
<dbReference type="Gene3D" id="3.30.110.170">
    <property type="entry name" value="Protein of unknown function (DUF541), domain 1"/>
    <property type="match status" value="1"/>
</dbReference>
<dbReference type="Gene3D" id="3.30.70.2970">
    <property type="entry name" value="Protein of unknown function (DUF541), domain 2"/>
    <property type="match status" value="1"/>
</dbReference>
<dbReference type="GO" id="GO:0006974">
    <property type="term" value="P:DNA damage response"/>
    <property type="evidence" value="ECO:0007669"/>
    <property type="project" value="TreeGrafter"/>
</dbReference>
<keyword evidence="1" id="KW-0732">Signal</keyword>
<dbReference type="InterPro" id="IPR007497">
    <property type="entry name" value="SIMPL/DUF541"/>
</dbReference>
<gene>
    <name evidence="2" type="ORF">IQ249_22560</name>
</gene>
<comment type="caution">
    <text evidence="2">The sequence shown here is derived from an EMBL/GenBank/DDBJ whole genome shotgun (WGS) entry which is preliminary data.</text>
</comment>
<name>A0A8J7E2R3_9CYAN</name>
<dbReference type="Proteomes" id="UP000654482">
    <property type="component" value="Unassembled WGS sequence"/>
</dbReference>
<dbReference type="RefSeq" id="WP_194031794.1">
    <property type="nucleotide sequence ID" value="NZ_JADEWZ010000056.1"/>
</dbReference>
<sequence length="231" mass="25056">MLGLRSLAAALTLLSLTFPMSAEAQERVLRTLTVTGQGEEVIPTTITRVQLGVEVRGNTAEEVQQEVASRTAAVVDLLRSRNVEQLQTTGIRLQPQYDYRNDERRFRGYVGTNSVSFRIGTEQAGGLMDEAVKVGATKIDGVSFLATDRAIASAEKEALRDATQDAQEQAEVVLNALNLTRKEIVSIQINGANSPRPPMLQNAMLRSESASTPVIGGDQVVRASVTLEILY</sequence>
<dbReference type="InterPro" id="IPR052022">
    <property type="entry name" value="26kDa_periplasmic_antigen"/>
</dbReference>
<evidence type="ECO:0000256" key="1">
    <source>
        <dbReference type="SAM" id="SignalP"/>
    </source>
</evidence>
<proteinExistence type="predicted"/>
<feature type="chain" id="PRO_5035177769" evidence="1">
    <location>
        <begin position="25"/>
        <end position="231"/>
    </location>
</feature>
<dbReference type="PANTHER" id="PTHR34387">
    <property type="entry name" value="SLR1258 PROTEIN"/>
    <property type="match status" value="1"/>
</dbReference>